<evidence type="ECO:0000259" key="1">
    <source>
        <dbReference type="Pfam" id="PF22691"/>
    </source>
</evidence>
<dbReference type="RefSeq" id="WP_163770471.1">
    <property type="nucleotide sequence ID" value="NZ_JAAGXA010000001.1"/>
</dbReference>
<dbReference type="SUPFAM" id="SSF53901">
    <property type="entry name" value="Thiolase-like"/>
    <property type="match status" value="1"/>
</dbReference>
<gene>
    <name evidence="2" type="ORF">G3T38_02525</name>
</gene>
<dbReference type="InterPro" id="IPR055140">
    <property type="entry name" value="Thiolase_C_2"/>
</dbReference>
<proteinExistence type="predicted"/>
<keyword evidence="3" id="KW-1185">Reference proteome</keyword>
<dbReference type="InterPro" id="IPR016039">
    <property type="entry name" value="Thiolase-like"/>
</dbReference>
<feature type="domain" description="Thiolase C-terminal" evidence="1">
    <location>
        <begin position="240"/>
        <end position="370"/>
    </location>
</feature>
<dbReference type="CDD" id="cd00829">
    <property type="entry name" value="SCP-x_thiolase"/>
    <property type="match status" value="1"/>
</dbReference>
<comment type="caution">
    <text evidence="2">The sequence shown here is derived from an EMBL/GenBank/DDBJ whole genome shotgun (WGS) entry which is preliminary data.</text>
</comment>
<dbReference type="PANTHER" id="PTHR42870:SF1">
    <property type="entry name" value="NON-SPECIFIC LIPID-TRANSFER PROTEIN-LIKE 2"/>
    <property type="match status" value="1"/>
</dbReference>
<sequence length="382" mass="39398">MSSTTSGHVAVIGAGESPYTRHPAAGTTTAGVLGDAVRRALADAGLSTADVDGFGVSSFTLGPDHAVDLAWRLGLQVDWLMQDTNGGASAGGMLQHAVRAVEAGDASVVVLVAGDLMDREVHVEMVRRYNRATAEHLAPLPMTGPNALFAMLTRRQMDRFGLTREHYGRLVVAQRAWAAANPGAVYRTPLDLEDYLAAPTVAEPLGRYDCVPPVTGADAVVVAAETRASGRCARVLAVATTYNTDDQAGDGLTTGVASCAPRAFEHAGVAPADVDVVSVYDDYPAMVVAQLADLGLPGADDLPRLLALVGERDLPVNTSGGQLSAGQPGAGGGMHGLVEVVRQLRGQADGRQVGGRIGVVTGYGMVLYRHGACGNVAVLEAA</sequence>
<evidence type="ECO:0000313" key="3">
    <source>
        <dbReference type="Proteomes" id="UP000468687"/>
    </source>
</evidence>
<evidence type="ECO:0000313" key="2">
    <source>
        <dbReference type="EMBL" id="NEN77147.1"/>
    </source>
</evidence>
<name>A0A6P0HFS6_9ACTN</name>
<dbReference type="Proteomes" id="UP000468687">
    <property type="component" value="Unassembled WGS sequence"/>
</dbReference>
<dbReference type="Pfam" id="PF22691">
    <property type="entry name" value="Thiolase_C_1"/>
    <property type="match status" value="1"/>
</dbReference>
<dbReference type="PIRSF" id="PIRSF000429">
    <property type="entry name" value="Ac-CoA_Ac_transf"/>
    <property type="match status" value="1"/>
</dbReference>
<dbReference type="GO" id="GO:0016747">
    <property type="term" value="F:acyltransferase activity, transferring groups other than amino-acyl groups"/>
    <property type="evidence" value="ECO:0007669"/>
    <property type="project" value="InterPro"/>
</dbReference>
<dbReference type="AlphaFoldDB" id="A0A6P0HFS6"/>
<organism evidence="2 3">
    <name type="scientific">Nocardioides zeae</name>
    <dbReference type="NCBI Taxonomy" id="1457234"/>
    <lineage>
        <taxon>Bacteria</taxon>
        <taxon>Bacillati</taxon>
        <taxon>Actinomycetota</taxon>
        <taxon>Actinomycetes</taxon>
        <taxon>Propionibacteriales</taxon>
        <taxon>Nocardioidaceae</taxon>
        <taxon>Nocardioides</taxon>
    </lineage>
</organism>
<dbReference type="PANTHER" id="PTHR42870">
    <property type="entry name" value="ACETYL-COA C-ACETYLTRANSFERASE"/>
    <property type="match status" value="1"/>
</dbReference>
<dbReference type="InterPro" id="IPR002155">
    <property type="entry name" value="Thiolase"/>
</dbReference>
<dbReference type="Gene3D" id="3.40.47.10">
    <property type="match status" value="1"/>
</dbReference>
<dbReference type="EMBL" id="JAAGXA010000001">
    <property type="protein sequence ID" value="NEN77147.1"/>
    <property type="molecule type" value="Genomic_DNA"/>
</dbReference>
<protein>
    <submittedName>
        <fullName evidence="2">Thiolase family protein</fullName>
    </submittedName>
</protein>
<reference evidence="2 3" key="1">
    <citation type="journal article" date="2014" name="Int. J. Syst. Evol. Microbiol.">
        <title>Nocardioides zeae sp. nov., isolated from the stem of Zea mays.</title>
        <authorList>
            <person name="Glaeser S.P."/>
            <person name="McInroy J.A."/>
            <person name="Busse H.J."/>
            <person name="Kampfer P."/>
        </authorList>
    </citation>
    <scope>NUCLEOTIDE SEQUENCE [LARGE SCALE GENOMIC DNA]</scope>
    <source>
        <strain evidence="2 3">JCM 30728</strain>
    </source>
</reference>
<accession>A0A6P0HFS6</accession>